<dbReference type="EMBL" id="JAAAID010004523">
    <property type="protein sequence ID" value="KAF9992843.1"/>
    <property type="molecule type" value="Genomic_DNA"/>
</dbReference>
<comment type="caution">
    <text evidence="2">The sequence shown here is derived from an EMBL/GenBank/DDBJ whole genome shotgun (WGS) entry which is preliminary data.</text>
</comment>
<name>A0A9P6MD12_9FUNG</name>
<evidence type="ECO:0000256" key="1">
    <source>
        <dbReference type="SAM" id="MobiDB-lite"/>
    </source>
</evidence>
<proteinExistence type="predicted"/>
<organism evidence="2 3">
    <name type="scientific">Entomortierella chlamydospora</name>
    <dbReference type="NCBI Taxonomy" id="101097"/>
    <lineage>
        <taxon>Eukaryota</taxon>
        <taxon>Fungi</taxon>
        <taxon>Fungi incertae sedis</taxon>
        <taxon>Mucoromycota</taxon>
        <taxon>Mortierellomycotina</taxon>
        <taxon>Mortierellomycetes</taxon>
        <taxon>Mortierellales</taxon>
        <taxon>Mortierellaceae</taxon>
        <taxon>Entomortierella</taxon>
    </lineage>
</organism>
<evidence type="ECO:0000313" key="2">
    <source>
        <dbReference type="EMBL" id="KAF9992843.1"/>
    </source>
</evidence>
<evidence type="ECO:0000313" key="3">
    <source>
        <dbReference type="Proteomes" id="UP000703661"/>
    </source>
</evidence>
<feature type="region of interest" description="Disordered" evidence="1">
    <location>
        <begin position="140"/>
        <end position="176"/>
    </location>
</feature>
<sequence length="176" mass="20010">MAESENDRQCPYGEHHIFHDPVFKSQLFYDFKEQLLEQIASATSPHSNSLAANAPSIHQGFQDVNAQIRDSIRDFIRDSAAHSENLFKSAIGKMDQGFSVMKSKMKTVDKRIKALKENTARKISQESTRAWRKVIDALAKIASQSDDEEDEDEDDEETEESEEEEEEEEGDLSPVT</sequence>
<dbReference type="Proteomes" id="UP000703661">
    <property type="component" value="Unassembled WGS sequence"/>
</dbReference>
<feature type="non-terminal residue" evidence="2">
    <location>
        <position position="176"/>
    </location>
</feature>
<gene>
    <name evidence="2" type="ORF">BGZ80_008390</name>
</gene>
<accession>A0A9P6MD12</accession>
<dbReference type="AlphaFoldDB" id="A0A9P6MD12"/>
<keyword evidence="3" id="KW-1185">Reference proteome</keyword>
<feature type="compositionally biased region" description="Acidic residues" evidence="1">
    <location>
        <begin position="145"/>
        <end position="176"/>
    </location>
</feature>
<protein>
    <submittedName>
        <fullName evidence="2">Uncharacterized protein</fullName>
    </submittedName>
</protein>
<reference evidence="2" key="1">
    <citation type="journal article" date="2020" name="Fungal Divers.">
        <title>Resolving the Mortierellaceae phylogeny through synthesis of multi-gene phylogenetics and phylogenomics.</title>
        <authorList>
            <person name="Vandepol N."/>
            <person name="Liber J."/>
            <person name="Desiro A."/>
            <person name="Na H."/>
            <person name="Kennedy M."/>
            <person name="Barry K."/>
            <person name="Grigoriev I.V."/>
            <person name="Miller A.N."/>
            <person name="O'Donnell K."/>
            <person name="Stajich J.E."/>
            <person name="Bonito G."/>
        </authorList>
    </citation>
    <scope>NUCLEOTIDE SEQUENCE</scope>
    <source>
        <strain evidence="2">NRRL 2769</strain>
    </source>
</reference>